<evidence type="ECO:0000256" key="4">
    <source>
        <dbReference type="ARBA" id="ARBA00022989"/>
    </source>
</evidence>
<feature type="transmembrane region" description="Helical" evidence="6">
    <location>
        <begin position="712"/>
        <end position="732"/>
    </location>
</feature>
<feature type="transmembrane region" description="Helical" evidence="6">
    <location>
        <begin position="292"/>
        <end position="312"/>
    </location>
</feature>
<evidence type="ECO:0000313" key="9">
    <source>
        <dbReference type="Proteomes" id="UP000317078"/>
    </source>
</evidence>
<feature type="transmembrane region" description="Helical" evidence="6">
    <location>
        <begin position="406"/>
        <end position="427"/>
    </location>
</feature>
<dbReference type="PANTHER" id="PTHR33406:SF13">
    <property type="entry name" value="MEMBRANE PROTEIN YDFJ"/>
    <property type="match status" value="1"/>
</dbReference>
<feature type="domain" description="Membrane transport protein MMPL" evidence="7">
    <location>
        <begin position="196"/>
        <end position="374"/>
    </location>
</feature>
<proteinExistence type="predicted"/>
<evidence type="ECO:0000256" key="2">
    <source>
        <dbReference type="ARBA" id="ARBA00022475"/>
    </source>
</evidence>
<feature type="transmembrane region" description="Helical" evidence="6">
    <location>
        <begin position="738"/>
        <end position="760"/>
    </location>
</feature>
<reference evidence="8 9" key="1">
    <citation type="journal article" date="2019" name="Environ. Microbiol.">
        <title>Species interactions and distinct microbial communities in high Arctic permafrost affected cryosols are associated with the CH4 and CO2 gas fluxes.</title>
        <authorList>
            <person name="Altshuler I."/>
            <person name="Hamel J."/>
            <person name="Turney S."/>
            <person name="Magnuson E."/>
            <person name="Levesque R."/>
            <person name="Greer C."/>
            <person name="Whyte L.G."/>
        </authorList>
    </citation>
    <scope>NUCLEOTIDE SEQUENCE [LARGE SCALE GENOMIC DNA]</scope>
    <source>
        <strain evidence="8 9">S9.3B</strain>
    </source>
</reference>
<keyword evidence="4 6" id="KW-1133">Transmembrane helix</keyword>
<dbReference type="InterPro" id="IPR004869">
    <property type="entry name" value="MMPL_dom"/>
</dbReference>
<keyword evidence="3 6" id="KW-0812">Transmembrane</keyword>
<evidence type="ECO:0000313" key="8">
    <source>
        <dbReference type="EMBL" id="TPG53524.1"/>
    </source>
</evidence>
<dbReference type="Proteomes" id="UP000317078">
    <property type="component" value="Unassembled WGS sequence"/>
</dbReference>
<comment type="subcellular location">
    <subcellularLocation>
        <location evidence="1">Cell membrane</location>
        <topology evidence="1">Multi-pass membrane protein</topology>
    </subcellularLocation>
</comment>
<accession>A0A502FVM8</accession>
<evidence type="ECO:0000256" key="3">
    <source>
        <dbReference type="ARBA" id="ARBA00022692"/>
    </source>
</evidence>
<dbReference type="SUPFAM" id="SSF82866">
    <property type="entry name" value="Multidrug efflux transporter AcrB transmembrane domain"/>
    <property type="match status" value="2"/>
</dbReference>
<comment type="caution">
    <text evidence="8">The sequence shown here is derived from an EMBL/GenBank/DDBJ whole genome shotgun (WGS) entry which is preliminary data.</text>
</comment>
<dbReference type="Pfam" id="PF03176">
    <property type="entry name" value="MMPL"/>
    <property type="match status" value="1"/>
</dbReference>
<feature type="transmembrane region" description="Helical" evidence="6">
    <location>
        <begin position="263"/>
        <end position="286"/>
    </location>
</feature>
<feature type="transmembrane region" description="Helical" evidence="6">
    <location>
        <begin position="680"/>
        <end position="700"/>
    </location>
</feature>
<dbReference type="EMBL" id="RCZP01000016">
    <property type="protein sequence ID" value="TPG53524.1"/>
    <property type="molecule type" value="Genomic_DNA"/>
</dbReference>
<dbReference type="GO" id="GO:0005886">
    <property type="term" value="C:plasma membrane"/>
    <property type="evidence" value="ECO:0007669"/>
    <property type="project" value="UniProtKB-SubCell"/>
</dbReference>
<protein>
    <recommendedName>
        <fullName evidence="7">Membrane transport protein MMPL domain-containing protein</fullName>
    </recommendedName>
</protein>
<evidence type="ECO:0000256" key="5">
    <source>
        <dbReference type="ARBA" id="ARBA00023136"/>
    </source>
</evidence>
<dbReference type="InterPro" id="IPR050545">
    <property type="entry name" value="Mycobact_MmpL"/>
</dbReference>
<dbReference type="Gene3D" id="1.20.1640.10">
    <property type="entry name" value="Multidrug efflux transporter AcrB transmembrane domain"/>
    <property type="match status" value="2"/>
</dbReference>
<gene>
    <name evidence="8" type="ORF">EAH89_16270</name>
</gene>
<keyword evidence="5 6" id="KW-0472">Membrane</keyword>
<evidence type="ECO:0000256" key="1">
    <source>
        <dbReference type="ARBA" id="ARBA00004651"/>
    </source>
</evidence>
<evidence type="ECO:0000259" key="7">
    <source>
        <dbReference type="Pfam" id="PF03176"/>
    </source>
</evidence>
<dbReference type="PANTHER" id="PTHR33406">
    <property type="entry name" value="MEMBRANE PROTEIN MJ1562-RELATED"/>
    <property type="match status" value="1"/>
</dbReference>
<evidence type="ECO:0000256" key="6">
    <source>
        <dbReference type="SAM" id="Phobius"/>
    </source>
</evidence>
<sequence>MRPALALAALALLGLLLFRAVEIRTDMADFLPPAATPGAAFLLGELRDGAATTLLLVGLEGAEAPELARVSKAMGAALREGGLFAFVGNGTGDLTEGEQALLFRYRYLLSPAEGVFEVAGLRRGLEALLDGLRSSMSGVLSRLGFADPPGVFLDLLKGWLGGSTVTMRDGAWFAGGDGPPRALLVARSRAPGTDMEGQREASEAVRAAFAAAEPRGARLLLSGPGVFAASAAAAVKADVERVSILSGVLLLAFLVWRYRSGAMLLAAGVPLLAGSLAGALAVSLVFGRVQGAALGFGVTMLGVAVDYPILLLTGRRPGEALGAAARRIWPTLRLAAGAAALGLVAMMASGFPGLAQLGLFGAAGLLAGVAVTRWGLPRLLPGEAVAARPLPGPVMRGLGRLRGRRVLAAGLVALAALWLVLAGPPRWEDDIARLSPVPEADRNLDGELRAQLGAPDVRHLVALRGASAEAVLRASERVAGALAPLLAAGRLGGLDLPSRYLPSLAAQAARRAAMPPPEVLAARLEEAGRGLPFRPGAFAPFLAAVEESRALPPLDLAALAEAPLISARLSPLLTGGEGGWRGLGLLSGVGDAGAVRAALEGLGDPGILFVDVKGETEGMIAAATGGALLWCGVGALAVLGLLAAGLGGAGAALRRAAPIAGAVLVVLAVLSAAGERLTPFHLAALLLMAGVGLDYALFLGRAEPDAAEAARSLAAVLTCTVTTLLTFGMLALCATPVLHGIGLTVSVGVAAAFLLALALAPRAEATA</sequence>
<dbReference type="AlphaFoldDB" id="A0A502FVM8"/>
<feature type="transmembrane region" description="Helical" evidence="6">
    <location>
        <begin position="627"/>
        <end position="649"/>
    </location>
</feature>
<feature type="transmembrane region" description="Helical" evidence="6">
    <location>
        <begin position="357"/>
        <end position="376"/>
    </location>
</feature>
<keyword evidence="2" id="KW-1003">Cell membrane</keyword>
<organism evidence="8 9">
    <name type="scientific">Muricoccus nepalensis</name>
    <dbReference type="NCBI Taxonomy" id="1854500"/>
    <lineage>
        <taxon>Bacteria</taxon>
        <taxon>Pseudomonadati</taxon>
        <taxon>Pseudomonadota</taxon>
        <taxon>Alphaproteobacteria</taxon>
        <taxon>Acetobacterales</taxon>
        <taxon>Roseomonadaceae</taxon>
        <taxon>Muricoccus</taxon>
    </lineage>
</organism>
<name>A0A502FVM8_9PROT</name>
<keyword evidence="9" id="KW-1185">Reference proteome</keyword>
<feature type="transmembrane region" description="Helical" evidence="6">
    <location>
        <begin position="656"/>
        <end position="674"/>
    </location>
</feature>
<feature type="transmembrane region" description="Helical" evidence="6">
    <location>
        <begin position="332"/>
        <end position="351"/>
    </location>
</feature>